<proteinExistence type="predicted"/>
<evidence type="ECO:0000313" key="2">
    <source>
        <dbReference type="Proteomes" id="UP000035720"/>
    </source>
</evidence>
<dbReference type="RefSeq" id="WP_048543607.1">
    <property type="nucleotide sequence ID" value="NZ_HF571038.1"/>
</dbReference>
<keyword evidence="2" id="KW-1185">Reference proteome</keyword>
<organism evidence="1 2">
    <name type="scientific">Nostocoides jenkinsii Ben 74</name>
    <dbReference type="NCBI Taxonomy" id="1193518"/>
    <lineage>
        <taxon>Bacteria</taxon>
        <taxon>Bacillati</taxon>
        <taxon>Actinomycetota</taxon>
        <taxon>Actinomycetes</taxon>
        <taxon>Micrococcales</taxon>
        <taxon>Intrasporangiaceae</taxon>
        <taxon>Nostocoides</taxon>
    </lineage>
</organism>
<dbReference type="OrthoDB" id="4871774at2"/>
<reference evidence="1 2" key="1">
    <citation type="journal article" date="2013" name="ISME J.">
        <title>A metabolic model for members of the genus Tetrasphaera involved in enhanced biological phosphorus removal.</title>
        <authorList>
            <person name="Kristiansen R."/>
            <person name="Nguyen H.T.T."/>
            <person name="Saunders A.M."/>
            <person name="Nielsen J.L."/>
            <person name="Wimmer R."/>
            <person name="Le V.Q."/>
            <person name="McIlroy S.J."/>
            <person name="Petrovski S."/>
            <person name="Seviour R.J."/>
            <person name="Calteau A."/>
            <person name="Nielsen K.L."/>
            <person name="Nielsen P.H."/>
        </authorList>
    </citation>
    <scope>NUCLEOTIDE SEQUENCE [LARGE SCALE GENOMIC DNA]</scope>
    <source>
        <strain evidence="1 2">Ben 74</strain>
    </source>
</reference>
<evidence type="ECO:0000313" key="1">
    <source>
        <dbReference type="EMBL" id="CCI53077.1"/>
    </source>
</evidence>
<name>A0A077MDR2_9MICO</name>
<protein>
    <submittedName>
        <fullName evidence="1">Uncharacterized protein</fullName>
    </submittedName>
</protein>
<accession>A0A077MDR2</accession>
<dbReference type="EMBL" id="CAJC01000139">
    <property type="protein sequence ID" value="CCI53077.1"/>
    <property type="molecule type" value="Genomic_DNA"/>
</dbReference>
<dbReference type="Proteomes" id="UP000035720">
    <property type="component" value="Unassembled WGS sequence"/>
</dbReference>
<comment type="caution">
    <text evidence="1">The sequence shown here is derived from an EMBL/GenBank/DDBJ whole genome shotgun (WGS) entry which is preliminary data.</text>
</comment>
<gene>
    <name evidence="1" type="ORF">BN13_30029</name>
</gene>
<dbReference type="AlphaFoldDB" id="A0A077MDR2"/>
<sequence length="67" mass="7574">MGKKAGKPTTIKVRKKCCRKKLRCKKCPVVLMRLGKMGYAEPAKGEKRLFSVEANVPKKAMLVARQR</sequence>